<sequence length="487" mass="53971">MNATIVDRSRRPALRTTVFERSQPSPAAIAHSLGGTVAAPFWLDDVRGRRVDHGPLVGDVEADLVIVGAGYTGLWTALRAVERQPGLRVVLLEAESVGWAASGRNGGFCEASLTHGDENGRSRWPDEIDTLTRLGLENLDEIEATVRRYRMDVDFERTGMLAVAVEPHQVPWIAGPDSDDGRDAFLDESSVRAEIASPTYLAGRWDRRTNAILHPAKLALELARVIVEAGVVVHERTPVRRIDDAGSRVEVVTDRGVVRADRAVLATNVFPSLLKRNRLMTVPVYDYVLMTEPLGDDRLAELAWRNRQGVSDLANQFHYYRLSADGRILFGGYDAIYHAGGRIRPEYEDRRSSFEKLASHFLTTFPQLEGTRFTHRWSGAIDASTRFCAFYGLARGGKVAYAAGFTGLGVGAARFAADVMLDRLRGLDTERTSLEMVRDRPWPFPPEPAASIGINLTRWSLDRADHRQGRRNVLLKTLDALGLGFDS</sequence>
<dbReference type="Gene3D" id="3.30.9.10">
    <property type="entry name" value="D-Amino Acid Oxidase, subunit A, domain 2"/>
    <property type="match status" value="1"/>
</dbReference>
<dbReference type="InterPro" id="IPR036188">
    <property type="entry name" value="FAD/NAD-bd_sf"/>
</dbReference>
<proteinExistence type="predicted"/>
<gene>
    <name evidence="2" type="ORF">EV187_1177</name>
</gene>
<dbReference type="SUPFAM" id="SSF51905">
    <property type="entry name" value="FAD/NAD(P)-binding domain"/>
    <property type="match status" value="1"/>
</dbReference>
<organism evidence="2 3">
    <name type="scientific">Agromyces ramosus</name>
    <dbReference type="NCBI Taxonomy" id="33879"/>
    <lineage>
        <taxon>Bacteria</taxon>
        <taxon>Bacillati</taxon>
        <taxon>Actinomycetota</taxon>
        <taxon>Actinomycetes</taxon>
        <taxon>Micrococcales</taxon>
        <taxon>Microbacteriaceae</taxon>
        <taxon>Agromyces</taxon>
    </lineage>
</organism>
<dbReference type="Pfam" id="PF01266">
    <property type="entry name" value="DAO"/>
    <property type="match status" value="1"/>
</dbReference>
<keyword evidence="3" id="KW-1185">Reference proteome</keyword>
<evidence type="ECO:0000313" key="2">
    <source>
        <dbReference type="EMBL" id="RZS68741.1"/>
    </source>
</evidence>
<dbReference type="AlphaFoldDB" id="A0A4Q7MK35"/>
<evidence type="ECO:0000313" key="3">
    <source>
        <dbReference type="Proteomes" id="UP000293289"/>
    </source>
</evidence>
<accession>A0A4Q7MK35</accession>
<dbReference type="PANTHER" id="PTHR13847:SF281">
    <property type="entry name" value="FAD DEPENDENT OXIDOREDUCTASE DOMAIN-CONTAINING PROTEIN"/>
    <property type="match status" value="1"/>
</dbReference>
<dbReference type="Gene3D" id="3.50.50.60">
    <property type="entry name" value="FAD/NAD(P)-binding domain"/>
    <property type="match status" value="1"/>
</dbReference>
<evidence type="ECO:0000259" key="1">
    <source>
        <dbReference type="Pfam" id="PF01266"/>
    </source>
</evidence>
<dbReference type="GO" id="GO:0005737">
    <property type="term" value="C:cytoplasm"/>
    <property type="evidence" value="ECO:0007669"/>
    <property type="project" value="TreeGrafter"/>
</dbReference>
<name>A0A4Q7MK35_9MICO</name>
<dbReference type="EMBL" id="SGWY01000001">
    <property type="protein sequence ID" value="RZS68741.1"/>
    <property type="molecule type" value="Genomic_DNA"/>
</dbReference>
<reference evidence="2 3" key="1">
    <citation type="submission" date="2019-02" db="EMBL/GenBank/DDBJ databases">
        <title>Genomic Encyclopedia of Type Strains, Phase IV (KMG-IV): sequencing the most valuable type-strain genomes for metagenomic binning, comparative biology and taxonomic classification.</title>
        <authorList>
            <person name="Goeker M."/>
        </authorList>
    </citation>
    <scope>NUCLEOTIDE SEQUENCE [LARGE SCALE GENOMIC DNA]</scope>
    <source>
        <strain evidence="2 3">DSM 43045</strain>
    </source>
</reference>
<protein>
    <submittedName>
        <fullName evidence="2">Glycine/D-amino acid oxidase-like deaminating enzyme</fullName>
    </submittedName>
</protein>
<feature type="domain" description="FAD dependent oxidoreductase" evidence="1">
    <location>
        <begin position="63"/>
        <end position="422"/>
    </location>
</feature>
<comment type="caution">
    <text evidence="2">The sequence shown here is derived from an EMBL/GenBank/DDBJ whole genome shotgun (WGS) entry which is preliminary data.</text>
</comment>
<dbReference type="Proteomes" id="UP000293289">
    <property type="component" value="Unassembled WGS sequence"/>
</dbReference>
<dbReference type="PANTHER" id="PTHR13847">
    <property type="entry name" value="SARCOSINE DEHYDROGENASE-RELATED"/>
    <property type="match status" value="1"/>
</dbReference>
<dbReference type="InterPro" id="IPR006076">
    <property type="entry name" value="FAD-dep_OxRdtase"/>
</dbReference>